<reference evidence="1 2" key="1">
    <citation type="journal article" date="2009" name="PLoS Genet.">
        <title>Genomic analysis of the basal lineage fungus Rhizopus oryzae reveals a whole-genome duplication.</title>
        <authorList>
            <person name="Ma L.-J."/>
            <person name="Ibrahim A.S."/>
            <person name="Skory C."/>
            <person name="Grabherr M.G."/>
            <person name="Burger G."/>
            <person name="Butler M."/>
            <person name="Elias M."/>
            <person name="Idnurm A."/>
            <person name="Lang B.F."/>
            <person name="Sone T."/>
            <person name="Abe A."/>
            <person name="Calvo S.E."/>
            <person name="Corrochano L.M."/>
            <person name="Engels R."/>
            <person name="Fu J."/>
            <person name="Hansberg W."/>
            <person name="Kim J.-M."/>
            <person name="Kodira C.D."/>
            <person name="Koehrsen M.J."/>
            <person name="Liu B."/>
            <person name="Miranda-Saavedra D."/>
            <person name="O'Leary S."/>
            <person name="Ortiz-Castellanos L."/>
            <person name="Poulter R."/>
            <person name="Rodriguez-Romero J."/>
            <person name="Ruiz-Herrera J."/>
            <person name="Shen Y.-Q."/>
            <person name="Zeng Q."/>
            <person name="Galagan J."/>
            <person name="Birren B.W."/>
            <person name="Cuomo C.A."/>
            <person name="Wickes B.L."/>
        </authorList>
    </citation>
    <scope>NUCLEOTIDE SEQUENCE [LARGE SCALE GENOMIC DNA]</scope>
    <source>
        <strain evidence="2">RA 99-880 / ATCC MYA-4621 / FGSC 9543 / NRRL 43880</strain>
    </source>
</reference>
<dbReference type="VEuPathDB" id="FungiDB:RO3G_01904"/>
<dbReference type="EMBL" id="CH476732">
    <property type="protein sequence ID" value="EIE77200.1"/>
    <property type="molecule type" value="Genomic_DNA"/>
</dbReference>
<dbReference type="GeneID" id="93608876"/>
<dbReference type="Proteomes" id="UP000009138">
    <property type="component" value="Unassembled WGS sequence"/>
</dbReference>
<sequence length="65" mass="7397">MFFEATFVPSPPLSDANSDNLSTNEFDDHASIIEPEADKPVDHVIFVIHQTEQYGQFYEHSKILS</sequence>
<evidence type="ECO:0000313" key="1">
    <source>
        <dbReference type="EMBL" id="EIE77200.1"/>
    </source>
</evidence>
<dbReference type="OrthoDB" id="2290297at2759"/>
<dbReference type="OMA" id="RTKVNIC"/>
<organism evidence="1 2">
    <name type="scientific">Rhizopus delemar (strain RA 99-880 / ATCC MYA-4621 / FGSC 9543 / NRRL 43880)</name>
    <name type="common">Mucormycosis agent</name>
    <name type="synonym">Rhizopus arrhizus var. delemar</name>
    <dbReference type="NCBI Taxonomy" id="246409"/>
    <lineage>
        <taxon>Eukaryota</taxon>
        <taxon>Fungi</taxon>
        <taxon>Fungi incertae sedis</taxon>
        <taxon>Mucoromycota</taxon>
        <taxon>Mucoromycotina</taxon>
        <taxon>Mucoromycetes</taxon>
        <taxon>Mucorales</taxon>
        <taxon>Mucorineae</taxon>
        <taxon>Rhizopodaceae</taxon>
        <taxon>Rhizopus</taxon>
    </lineage>
</organism>
<proteinExistence type="predicted"/>
<accession>I1BLX0</accession>
<dbReference type="InParanoid" id="I1BLX0"/>
<name>I1BLX0_RHIO9</name>
<dbReference type="RefSeq" id="XP_067512596.1">
    <property type="nucleotide sequence ID" value="XM_067656495.1"/>
</dbReference>
<gene>
    <name evidence="1" type="ORF">RO3G_01904</name>
</gene>
<protein>
    <submittedName>
        <fullName evidence="1">Uncharacterized protein</fullName>
    </submittedName>
</protein>
<keyword evidence="2" id="KW-1185">Reference proteome</keyword>
<evidence type="ECO:0000313" key="2">
    <source>
        <dbReference type="Proteomes" id="UP000009138"/>
    </source>
</evidence>
<dbReference type="AlphaFoldDB" id="I1BLX0"/>